<dbReference type="RefSeq" id="WP_252578872.1">
    <property type="nucleotide sequence ID" value="NZ_CP071527.1"/>
</dbReference>
<dbReference type="PANTHER" id="PTHR42751">
    <property type="entry name" value="SODIUM/HYDROGEN EXCHANGER FAMILY/TRKA DOMAIN PROTEIN"/>
    <property type="match status" value="1"/>
</dbReference>
<keyword evidence="4" id="KW-0050">Antiport</keyword>
<evidence type="ECO:0000256" key="2">
    <source>
        <dbReference type="ARBA" id="ARBA00005551"/>
    </source>
</evidence>
<comment type="similarity">
    <text evidence="2">Belongs to the monovalent cation:proton antiporter 2 (CPA2) transporter (TC 2.A.37) family.</text>
</comment>
<keyword evidence="3" id="KW-0813">Transport</keyword>
<reference evidence="11" key="1">
    <citation type="submission" date="2021-03" db="EMBL/GenBank/DDBJ databases">
        <title>Legionella lytica PCM 2298.</title>
        <authorList>
            <person name="Koper P."/>
        </authorList>
    </citation>
    <scope>NUCLEOTIDE SEQUENCE</scope>
    <source>
        <strain evidence="11">PCM 2298</strain>
    </source>
</reference>
<name>A0ABY4Y689_9GAMM</name>
<dbReference type="PANTHER" id="PTHR42751:SF3">
    <property type="entry name" value="SODIUM_GLUTAMATE SYMPORTER"/>
    <property type="match status" value="1"/>
</dbReference>
<feature type="transmembrane region" description="Helical" evidence="9">
    <location>
        <begin position="116"/>
        <end position="136"/>
    </location>
</feature>
<organism evidence="11 12">
    <name type="scientific">Legionella lytica</name>
    <dbReference type="NCBI Taxonomy" id="96232"/>
    <lineage>
        <taxon>Bacteria</taxon>
        <taxon>Pseudomonadati</taxon>
        <taxon>Pseudomonadota</taxon>
        <taxon>Gammaproteobacteria</taxon>
        <taxon>Legionellales</taxon>
        <taxon>Legionellaceae</taxon>
        <taxon>Legionella</taxon>
    </lineage>
</organism>
<dbReference type="InterPro" id="IPR038770">
    <property type="entry name" value="Na+/solute_symporter_sf"/>
</dbReference>
<gene>
    <name evidence="11" type="ORF">J2N86_08055</name>
</gene>
<evidence type="ECO:0000313" key="11">
    <source>
        <dbReference type="EMBL" id="USQ12667.1"/>
    </source>
</evidence>
<accession>A0ABY4Y689</accession>
<feature type="transmembrane region" description="Helical" evidence="9">
    <location>
        <begin position="241"/>
        <end position="260"/>
    </location>
</feature>
<keyword evidence="7" id="KW-0406">Ion transport</keyword>
<sequence>MHEGSVFYTIFLIFAGAAFLSTLVLYTKQSLLVAYILLGAILGPWGIGLVPDVTTVQQVGDIGIVFLLFLLGLHLQPQNLVHMLKKVTWIALVSSLLFAVLSYCVGRYFGLTVTESWILGGAMMFSSTIIGLKLLPTTILHHQHTGEVMISVLLMQDVIAIVVLILINGAQKAGGLSWDDLFLVGLALPALCLFAFAVEKHVLIRLLARFDRTQEYVFLLSIGWCLGLSVLAQKIGLSEDIGAFVAGVALAASPISLFIAESLKPLRDFFLVMFFFSIGATFNFGFVGQVIIPALILSALLLIFKPALFYLLLEKSGEKKQVSKEVGIRLGQASEFSLLVASIALSSKLISELASNLIQATTILTFIVSSYLVVLKYPTPIALSDKMRKD</sequence>
<feature type="transmembrane region" description="Helical" evidence="9">
    <location>
        <begin position="292"/>
        <end position="313"/>
    </location>
</feature>
<feature type="transmembrane region" description="Helical" evidence="9">
    <location>
        <begin position="87"/>
        <end position="110"/>
    </location>
</feature>
<dbReference type="InterPro" id="IPR006153">
    <property type="entry name" value="Cation/H_exchanger_TM"/>
</dbReference>
<feature type="transmembrane region" description="Helical" evidence="9">
    <location>
        <begin position="148"/>
        <end position="169"/>
    </location>
</feature>
<evidence type="ECO:0000256" key="3">
    <source>
        <dbReference type="ARBA" id="ARBA00022448"/>
    </source>
</evidence>
<feature type="transmembrane region" description="Helical" evidence="9">
    <location>
        <begin position="56"/>
        <end position="75"/>
    </location>
</feature>
<feature type="transmembrane region" description="Helical" evidence="9">
    <location>
        <begin position="6"/>
        <end position="25"/>
    </location>
</feature>
<protein>
    <submittedName>
        <fullName evidence="11">Cation:proton antiporter</fullName>
    </submittedName>
</protein>
<proteinExistence type="inferred from homology"/>
<evidence type="ECO:0000259" key="10">
    <source>
        <dbReference type="Pfam" id="PF00999"/>
    </source>
</evidence>
<feature type="domain" description="Cation/H+ exchanger transmembrane" evidence="10">
    <location>
        <begin position="19"/>
        <end position="369"/>
    </location>
</feature>
<keyword evidence="12" id="KW-1185">Reference proteome</keyword>
<dbReference type="Gene3D" id="1.20.1530.20">
    <property type="match status" value="1"/>
</dbReference>
<evidence type="ECO:0000256" key="9">
    <source>
        <dbReference type="SAM" id="Phobius"/>
    </source>
</evidence>
<evidence type="ECO:0000256" key="5">
    <source>
        <dbReference type="ARBA" id="ARBA00022692"/>
    </source>
</evidence>
<evidence type="ECO:0000313" key="12">
    <source>
        <dbReference type="Proteomes" id="UP001057474"/>
    </source>
</evidence>
<dbReference type="Pfam" id="PF00999">
    <property type="entry name" value="Na_H_Exchanger"/>
    <property type="match status" value="1"/>
</dbReference>
<evidence type="ECO:0000256" key="8">
    <source>
        <dbReference type="ARBA" id="ARBA00023136"/>
    </source>
</evidence>
<keyword evidence="6 9" id="KW-1133">Transmembrane helix</keyword>
<keyword evidence="5 9" id="KW-0812">Transmembrane</keyword>
<dbReference type="Proteomes" id="UP001057474">
    <property type="component" value="Chromosome"/>
</dbReference>
<evidence type="ECO:0000256" key="6">
    <source>
        <dbReference type="ARBA" id="ARBA00022989"/>
    </source>
</evidence>
<feature type="transmembrane region" description="Helical" evidence="9">
    <location>
        <begin position="357"/>
        <end position="379"/>
    </location>
</feature>
<keyword evidence="8 9" id="KW-0472">Membrane</keyword>
<feature type="transmembrane region" description="Helical" evidence="9">
    <location>
        <begin position="32"/>
        <end position="50"/>
    </location>
</feature>
<feature type="transmembrane region" description="Helical" evidence="9">
    <location>
        <begin position="181"/>
        <end position="204"/>
    </location>
</feature>
<evidence type="ECO:0000256" key="7">
    <source>
        <dbReference type="ARBA" id="ARBA00023065"/>
    </source>
</evidence>
<evidence type="ECO:0000256" key="4">
    <source>
        <dbReference type="ARBA" id="ARBA00022449"/>
    </source>
</evidence>
<feature type="transmembrane region" description="Helical" evidence="9">
    <location>
        <begin position="216"/>
        <end position="235"/>
    </location>
</feature>
<comment type="subcellular location">
    <subcellularLocation>
        <location evidence="1">Membrane</location>
        <topology evidence="1">Multi-pass membrane protein</topology>
    </subcellularLocation>
</comment>
<feature type="transmembrane region" description="Helical" evidence="9">
    <location>
        <begin position="269"/>
        <end position="286"/>
    </location>
</feature>
<dbReference type="EMBL" id="CP071527">
    <property type="protein sequence ID" value="USQ12667.1"/>
    <property type="molecule type" value="Genomic_DNA"/>
</dbReference>
<evidence type="ECO:0000256" key="1">
    <source>
        <dbReference type="ARBA" id="ARBA00004141"/>
    </source>
</evidence>